<dbReference type="PANTHER" id="PTHR47174">
    <property type="entry name" value="BRIDGING INTEGRATOR 3"/>
    <property type="match status" value="1"/>
</dbReference>
<keyword evidence="9" id="KW-1185">Reference proteome</keyword>
<feature type="region of interest" description="Disordered" evidence="6">
    <location>
        <begin position="589"/>
        <end position="620"/>
    </location>
</feature>
<dbReference type="GO" id="GO:0006606">
    <property type="term" value="P:protein import into nucleus"/>
    <property type="evidence" value="ECO:0007669"/>
    <property type="project" value="InterPro"/>
</dbReference>
<feature type="compositionally biased region" description="Polar residues" evidence="6">
    <location>
        <begin position="824"/>
        <end position="834"/>
    </location>
</feature>
<evidence type="ECO:0000313" key="9">
    <source>
        <dbReference type="Proteomes" id="UP001212841"/>
    </source>
</evidence>
<dbReference type="InterPro" id="IPR056302">
    <property type="entry name" value="CHD1-2/Hrp3_HTH"/>
</dbReference>
<feature type="region of interest" description="Disordered" evidence="6">
    <location>
        <begin position="262"/>
        <end position="338"/>
    </location>
</feature>
<dbReference type="Pfam" id="PF00018">
    <property type="entry name" value="SH3_1"/>
    <property type="match status" value="1"/>
</dbReference>
<feature type="domain" description="SH3" evidence="7">
    <location>
        <begin position="422"/>
        <end position="483"/>
    </location>
</feature>
<dbReference type="PANTHER" id="PTHR47174:SF3">
    <property type="entry name" value="BRIDGING INTEGRATOR 3"/>
    <property type="match status" value="1"/>
</dbReference>
<feature type="compositionally biased region" description="Polar residues" evidence="6">
    <location>
        <begin position="275"/>
        <end position="290"/>
    </location>
</feature>
<dbReference type="InterPro" id="IPR046982">
    <property type="entry name" value="BIN3/RVS161-like"/>
</dbReference>
<evidence type="ECO:0000256" key="6">
    <source>
        <dbReference type="SAM" id="MobiDB-lite"/>
    </source>
</evidence>
<name>A0AAD5SHB6_9FUNG</name>
<evidence type="ECO:0000313" key="8">
    <source>
        <dbReference type="EMBL" id="KAJ3054482.1"/>
    </source>
</evidence>
<dbReference type="SUPFAM" id="SSF50044">
    <property type="entry name" value="SH3-domain"/>
    <property type="match status" value="1"/>
</dbReference>
<accession>A0AAD5SHB6</accession>
<proteinExistence type="predicted"/>
<feature type="compositionally biased region" description="Low complexity" evidence="6">
    <location>
        <begin position="1330"/>
        <end position="1342"/>
    </location>
</feature>
<feature type="region of interest" description="Disordered" evidence="6">
    <location>
        <begin position="1453"/>
        <end position="1484"/>
    </location>
</feature>
<feature type="region of interest" description="Disordered" evidence="6">
    <location>
        <begin position="481"/>
        <end position="564"/>
    </location>
</feature>
<evidence type="ECO:0000256" key="2">
    <source>
        <dbReference type="ARBA" id="ARBA00022443"/>
    </source>
</evidence>
<dbReference type="Pfam" id="PF23588">
    <property type="entry name" value="HTH_CHD1_Hrp3"/>
    <property type="match status" value="1"/>
</dbReference>
<feature type="compositionally biased region" description="Basic and acidic residues" evidence="6">
    <location>
        <begin position="1868"/>
        <end position="1885"/>
    </location>
</feature>
<feature type="coiled-coil region" evidence="5">
    <location>
        <begin position="1259"/>
        <end position="1286"/>
    </location>
</feature>
<keyword evidence="5" id="KW-0175">Coiled coil</keyword>
<protein>
    <recommendedName>
        <fullName evidence="7">SH3 domain-containing protein</fullName>
    </recommendedName>
</protein>
<dbReference type="InterPro" id="IPR036028">
    <property type="entry name" value="SH3-like_dom_sf"/>
</dbReference>
<keyword evidence="2 4" id="KW-0728">SH3 domain</keyword>
<dbReference type="EMBL" id="JADGJD010000135">
    <property type="protein sequence ID" value="KAJ3054482.1"/>
    <property type="molecule type" value="Genomic_DNA"/>
</dbReference>
<feature type="region of interest" description="Disordered" evidence="6">
    <location>
        <begin position="1868"/>
        <end position="1894"/>
    </location>
</feature>
<gene>
    <name evidence="8" type="ORF">HK097_001727</name>
</gene>
<dbReference type="Pfam" id="PF07926">
    <property type="entry name" value="TPR_MLP1_2"/>
    <property type="match status" value="1"/>
</dbReference>
<dbReference type="Gene3D" id="6.10.140.1440">
    <property type="match status" value="1"/>
</dbReference>
<feature type="region of interest" description="Disordered" evidence="6">
    <location>
        <begin position="882"/>
        <end position="904"/>
    </location>
</feature>
<dbReference type="InterPro" id="IPR012929">
    <property type="entry name" value="Nucleoprot-TPR/MLP1-2_dom"/>
</dbReference>
<dbReference type="GO" id="GO:0008289">
    <property type="term" value="F:lipid binding"/>
    <property type="evidence" value="ECO:0007669"/>
    <property type="project" value="TreeGrafter"/>
</dbReference>
<evidence type="ECO:0000256" key="3">
    <source>
        <dbReference type="ARBA" id="ARBA00022490"/>
    </source>
</evidence>
<feature type="region of interest" description="Disordered" evidence="6">
    <location>
        <begin position="824"/>
        <end position="861"/>
    </location>
</feature>
<feature type="region of interest" description="Disordered" evidence="6">
    <location>
        <begin position="946"/>
        <end position="967"/>
    </location>
</feature>
<feature type="region of interest" description="Disordered" evidence="6">
    <location>
        <begin position="1311"/>
        <end position="1342"/>
    </location>
</feature>
<dbReference type="InterPro" id="IPR001452">
    <property type="entry name" value="SH3_domain"/>
</dbReference>
<organism evidence="8 9">
    <name type="scientific">Rhizophlyctis rosea</name>
    <dbReference type="NCBI Taxonomy" id="64517"/>
    <lineage>
        <taxon>Eukaryota</taxon>
        <taxon>Fungi</taxon>
        <taxon>Fungi incertae sedis</taxon>
        <taxon>Chytridiomycota</taxon>
        <taxon>Chytridiomycota incertae sedis</taxon>
        <taxon>Chytridiomycetes</taxon>
        <taxon>Rhizophlyctidales</taxon>
        <taxon>Rhizophlyctidaceae</taxon>
        <taxon>Rhizophlyctis</taxon>
    </lineage>
</organism>
<comment type="caution">
    <text evidence="8">The sequence shown here is derived from an EMBL/GenBank/DDBJ whole genome shotgun (WGS) entry which is preliminary data.</text>
</comment>
<dbReference type="Gene3D" id="2.30.30.40">
    <property type="entry name" value="SH3 Domains"/>
    <property type="match status" value="1"/>
</dbReference>
<dbReference type="GO" id="GO:0015629">
    <property type="term" value="C:actin cytoskeleton"/>
    <property type="evidence" value="ECO:0007669"/>
    <property type="project" value="TreeGrafter"/>
</dbReference>
<dbReference type="GO" id="GO:0005737">
    <property type="term" value="C:cytoplasm"/>
    <property type="evidence" value="ECO:0007669"/>
    <property type="project" value="UniProtKB-SubCell"/>
</dbReference>
<feature type="compositionally biased region" description="Acidic residues" evidence="6">
    <location>
        <begin position="327"/>
        <end position="338"/>
    </location>
</feature>
<feature type="compositionally biased region" description="Basic and acidic residues" evidence="6">
    <location>
        <begin position="87"/>
        <end position="97"/>
    </location>
</feature>
<evidence type="ECO:0000256" key="4">
    <source>
        <dbReference type="PROSITE-ProRule" id="PRU00192"/>
    </source>
</evidence>
<sequence length="1894" mass="208880">MSSGWTYQKRFKRKTDQNGGPHRVSPPLPSSPPPAGSIQPVESYFHPLHSLTDDLSTKSTSSEKANPTPAPAKNGRFSKQQPSAREGPAEDGHIERIRNKRIMPRQPGEAQTYRAPARSQKVLKNEKGAIQEAAGSKNGATGGESSRLEKGVERVHVFEKGGKEVDEEEVFGDGKKEVVNQPLVAADKEVGSGGADGTGQVILRINGGIGMGRERFAMDMQRGVLSGHEGEGPSSPSIFEQINLVKVEGVKPTSPTYPQIFPPLEPHSHPKITTPHKQTSLQQPSQSDIATTPKPAMDESKPSSAVNAAMAEAFPPDDTNAAGDKGGEDEEHEGEEGECEGTITDMAEFINGDVSGGKDVPSVVEEVSSSSAGKVPRVVGRIVSKRSETEEHIQSTPSTSPHSTAMVVSSRERIVTAPENGVSGKLVVALYDFQGTSQGSLTFKHDDKIEIVKKSSDVAGWWTGKTGGRVGRFPANVVRQAVERKSGKRERRSSSGSEIDSMLSPPRVTPVVGRCRGIKRGLGSGFDSGSGLKGREKTRKRRRVKGKGLEGSASGGEERVSSEDVLDEFSGLEDDGVLDPARHRVEYTRTREAESASKKKARHQSGMETTKSPEPPLNPVIVRKRDANGRPVLGGEDNSFHFNLPYGTHIQLISPVQPTEVFYAARVMWYLPNSSEWDLQICYDGQPEDSAHAIIALEGSSLNVEPFTGYLVDKDSLEKEATHPREWDARNVHAHCLSDVNRKAAMSGKCVVHASGNETKTAWVDDGVEEDVLQSSDGDTAGLDTYDMMQWDRLEDEDVDMHGEDELSVDERIVDDAADAALGLSQSSHDNLSWSPDRDAKSREGSPSGGGGSNGGGVGVMGQILSSLRSMVNPDAPLMEPLEGKGFNRDINNGGNRTPKSRGCEVAESIAEPGKEGVAMMPSSNGNGSGDPSIMARANSLLAGLDSGTSDRKCRRSSSGTRHNLHGSPYLEIEKDFYEEHPETSAVTDAKVREFRSELSINVTGDTSADPCVGPDPPHPKLVDEETEAYTCPKDWTVEDISKPCPTCRKDVTKRMMMNVNVDLDSEIQQNCPITHAMRIQEHIADSAEVRPSVTKTIFMGNLFDDVKRSWRFFVRMAMPEDEATYFDHLELQFCSGQQRTCATFGMLPFLIDRDVSDVEWVNLVVHFKEGWRVKGSNGTNSEYDSEHSMKSTWLLELEQPAAMQEAEVELMRNDLATRGDDSSVVPEHLRQLVERQKQERNRQEAMAHIERERQGAVAVRLSQLSAEDEREMERQREEYMRAQNEGVSWDEDFEPPEFDSHAECWNVSDDDEEMPDRMGSASPMETAEEQPAAATESAASTVNANEPMHDVSQEHPSLVTQQSVSSTGSIHSPVPIKPSSWAAALGGYYDPAPSDDGTGGVRGVIAMTTTPETYTSTTNTLTITIGSSSTTPHPIPESKIEEAKPLLRSSQLNDSSTLNAPGGSTVEEGGGRKGLGKKCSGPGDELDDKQLRILYKLMKEFGDFGDRYEDIVKHTVLEDKDQDFVLEMVAELERLCVQALEADAEEGMAGKKKNDIFFACYDDMRMDAQKIVQRFKDLRVLASEMETLEKDLSFRMPDVDIKPVKNWSCTWGLLEDAMLLVGVWRHGHGRWERMEQDEELNLHGKFFLGGQKEEDADKRKPEAKHLRRRADYLLKVLGDWRGNRMEDEELELVFLDVERRKCDLAALASQSALKEAAERQAAEASEKFLREIVEHGKTKEKYRREIVEHGETSQNLKKVKDDHSNLQTRITEAEWAKEAAEDLLKAGETSWADRRRRMEEEITTSCTRIAKLEGVEKQDGERLRKLEEVVGDLRVEVGKLSGEMRGLRNNVGELKRLLQVGLGMDDGLKRKLGETDSDKEGYERTRKKRREGG</sequence>
<comment type="subcellular location">
    <subcellularLocation>
        <location evidence="1">Cytoplasm</location>
    </subcellularLocation>
</comment>
<reference evidence="8" key="1">
    <citation type="submission" date="2020-05" db="EMBL/GenBank/DDBJ databases">
        <title>Phylogenomic resolution of chytrid fungi.</title>
        <authorList>
            <person name="Stajich J.E."/>
            <person name="Amses K."/>
            <person name="Simmons R."/>
            <person name="Seto K."/>
            <person name="Myers J."/>
            <person name="Bonds A."/>
            <person name="Quandt C.A."/>
            <person name="Barry K."/>
            <person name="Liu P."/>
            <person name="Grigoriev I."/>
            <person name="Longcore J.E."/>
            <person name="James T.Y."/>
        </authorList>
    </citation>
    <scope>NUCLEOTIDE SEQUENCE</scope>
    <source>
        <strain evidence="8">JEL0318</strain>
    </source>
</reference>
<evidence type="ECO:0000259" key="7">
    <source>
        <dbReference type="PROSITE" id="PS50002"/>
    </source>
</evidence>
<dbReference type="GO" id="GO:0097320">
    <property type="term" value="P:plasma membrane tubulation"/>
    <property type="evidence" value="ECO:0007669"/>
    <property type="project" value="TreeGrafter"/>
</dbReference>
<evidence type="ECO:0000256" key="1">
    <source>
        <dbReference type="ARBA" id="ARBA00004496"/>
    </source>
</evidence>
<dbReference type="SMART" id="SM00326">
    <property type="entry name" value="SH3"/>
    <property type="match status" value="1"/>
</dbReference>
<dbReference type="PROSITE" id="PS50002">
    <property type="entry name" value="SH3"/>
    <property type="match status" value="1"/>
</dbReference>
<feature type="compositionally biased region" description="Gly residues" evidence="6">
    <location>
        <begin position="520"/>
        <end position="532"/>
    </location>
</feature>
<evidence type="ECO:0000256" key="5">
    <source>
        <dbReference type="SAM" id="Coils"/>
    </source>
</evidence>
<feature type="compositionally biased region" description="Basic residues" evidence="6">
    <location>
        <begin position="536"/>
        <end position="546"/>
    </location>
</feature>
<dbReference type="GO" id="GO:0006897">
    <property type="term" value="P:endocytosis"/>
    <property type="evidence" value="ECO:0007669"/>
    <property type="project" value="InterPro"/>
</dbReference>
<dbReference type="GO" id="GO:0051666">
    <property type="term" value="P:actin cortical patch localization"/>
    <property type="evidence" value="ECO:0007669"/>
    <property type="project" value="InterPro"/>
</dbReference>
<feature type="region of interest" description="Disordered" evidence="6">
    <location>
        <begin position="1"/>
        <end position="122"/>
    </location>
</feature>
<feature type="compositionally biased region" description="Pro residues" evidence="6">
    <location>
        <begin position="24"/>
        <end position="35"/>
    </location>
</feature>
<keyword evidence="3" id="KW-0963">Cytoplasm</keyword>
<dbReference type="Proteomes" id="UP001212841">
    <property type="component" value="Unassembled WGS sequence"/>
</dbReference>
<dbReference type="Gene3D" id="1.10.10.60">
    <property type="entry name" value="Homeodomain-like"/>
    <property type="match status" value="1"/>
</dbReference>
<feature type="compositionally biased region" description="Gly residues" evidence="6">
    <location>
        <begin position="847"/>
        <end position="860"/>
    </location>
</feature>